<dbReference type="RefSeq" id="WP_185827207.1">
    <property type="nucleotide sequence ID" value="NZ_RSDW01000001.1"/>
</dbReference>
<dbReference type="InterPro" id="IPR045497">
    <property type="entry name" value="DUF6438"/>
</dbReference>
<dbReference type="EMBL" id="RSDW01000001">
    <property type="protein sequence ID" value="RSL17878.1"/>
    <property type="molecule type" value="Genomic_DNA"/>
</dbReference>
<dbReference type="AlphaFoldDB" id="A0A3R9QCF2"/>
<dbReference type="InterPro" id="IPR002110">
    <property type="entry name" value="Ankyrin_rpt"/>
</dbReference>
<accession>A0A3R9QCF2</accession>
<dbReference type="SUPFAM" id="SSF48403">
    <property type="entry name" value="Ankyrin repeat"/>
    <property type="match status" value="1"/>
</dbReference>
<dbReference type="Gene3D" id="1.25.40.20">
    <property type="entry name" value="Ankyrin repeat-containing domain"/>
    <property type="match status" value="2"/>
</dbReference>
<evidence type="ECO:0000313" key="5">
    <source>
        <dbReference type="EMBL" id="RSL17878.1"/>
    </source>
</evidence>
<feature type="domain" description="DUF6438" evidence="4">
    <location>
        <begin position="152"/>
        <end position="266"/>
    </location>
</feature>
<gene>
    <name evidence="5" type="ORF">EDE15_3427</name>
</gene>
<dbReference type="InterPro" id="IPR036770">
    <property type="entry name" value="Ankyrin_rpt-contain_sf"/>
</dbReference>
<dbReference type="Pfam" id="PF12796">
    <property type="entry name" value="Ank_2"/>
    <property type="match status" value="1"/>
</dbReference>
<comment type="caution">
    <text evidence="5">The sequence shown here is derived from an EMBL/GenBank/DDBJ whole genome shotgun (WGS) entry which is preliminary data.</text>
</comment>
<keyword evidence="1" id="KW-0677">Repeat</keyword>
<dbReference type="SMART" id="SM00248">
    <property type="entry name" value="ANK"/>
    <property type="match status" value="5"/>
</dbReference>
<protein>
    <submittedName>
        <fullName evidence="5">Ankyrin repeat protein</fullName>
    </submittedName>
</protein>
<dbReference type="Proteomes" id="UP000269669">
    <property type="component" value="Unassembled WGS sequence"/>
</dbReference>
<evidence type="ECO:0000256" key="1">
    <source>
        <dbReference type="ARBA" id="ARBA00022737"/>
    </source>
</evidence>
<dbReference type="PANTHER" id="PTHR24126">
    <property type="entry name" value="ANKYRIN REPEAT, PH AND SEC7 DOMAIN CONTAINING PROTEIN SECG-RELATED"/>
    <property type="match status" value="1"/>
</dbReference>
<keyword evidence="6" id="KW-1185">Reference proteome</keyword>
<sequence length="569" mass="62419">MMRYPKSLSLAATFLLFSSLLHAQQPKTLTPSETDLWNHRLGPERAIHLTAAESADLQRHLGGHEYLEYEIVVSENGRVESATLLPNAQLDSLKPHTEEGQGIELSHIFKPWLQDGRPIKVSIHDYVSLYPPEQWGEPSILFPEVTELSSVKISLTRTPCYGTCPGYAVTISGDGVIHYTGGHMVLIPGDHIAHIKPDAVRELLQSFRKADLFSAKDEYRGNWTDNPTQTITLVIGTRHKTVIDYVGTDAGLPLAIRNLEEQIDEVADTKRWVKFDSNTLPSLLEEKWPFKSSSEQNLALYSSAITSRNTALIHQYVASAAPIVAPVAGTASPVCVVSSVGDVSLVKSMTEYTKTFPPRVLNECLSSSARSGNLTLLQLWLDHGADPRAKPEKIKGDWISDVGPLPNALISGNADVVRKLLDYKVDVHANVQENEPLLFWALERNQSKDEGQQIAEIITMLAEAGADVNVRGNMNETPIFAANYHPEAIKALLAAGADIEARDRNGNTPLIRNAFMEKVVRELLADGADPAAVAKNGDTALKNAHQYSCPACATLIEEALEKRVASLPR</sequence>
<organism evidence="5 6">
    <name type="scientific">Edaphobacter aggregans</name>
    <dbReference type="NCBI Taxonomy" id="570835"/>
    <lineage>
        <taxon>Bacteria</taxon>
        <taxon>Pseudomonadati</taxon>
        <taxon>Acidobacteriota</taxon>
        <taxon>Terriglobia</taxon>
        <taxon>Terriglobales</taxon>
        <taxon>Acidobacteriaceae</taxon>
        <taxon>Edaphobacter</taxon>
    </lineage>
</organism>
<keyword evidence="3" id="KW-0732">Signal</keyword>
<reference evidence="5 6" key="1">
    <citation type="submission" date="2018-12" db="EMBL/GenBank/DDBJ databases">
        <title>Sequencing of bacterial isolates from soil warming experiment in Harvard Forest, Massachusetts, USA.</title>
        <authorList>
            <person name="Deangelis K."/>
        </authorList>
    </citation>
    <scope>NUCLEOTIDE SEQUENCE [LARGE SCALE GENOMIC DNA]</scope>
    <source>
        <strain evidence="5 6">EB153</strain>
    </source>
</reference>
<feature type="signal peptide" evidence="3">
    <location>
        <begin position="1"/>
        <end position="23"/>
    </location>
</feature>
<name>A0A3R9QCF2_9BACT</name>
<evidence type="ECO:0000259" key="4">
    <source>
        <dbReference type="Pfam" id="PF20033"/>
    </source>
</evidence>
<proteinExistence type="predicted"/>
<evidence type="ECO:0000256" key="3">
    <source>
        <dbReference type="SAM" id="SignalP"/>
    </source>
</evidence>
<feature type="chain" id="PRO_5018693807" evidence="3">
    <location>
        <begin position="24"/>
        <end position="569"/>
    </location>
</feature>
<dbReference type="PANTHER" id="PTHR24126:SF14">
    <property type="entry name" value="ANK_REP_REGION DOMAIN-CONTAINING PROTEIN"/>
    <property type="match status" value="1"/>
</dbReference>
<dbReference type="Pfam" id="PF20033">
    <property type="entry name" value="DUF6438"/>
    <property type="match status" value="1"/>
</dbReference>
<evidence type="ECO:0000313" key="6">
    <source>
        <dbReference type="Proteomes" id="UP000269669"/>
    </source>
</evidence>
<keyword evidence="2" id="KW-0040">ANK repeat</keyword>
<evidence type="ECO:0000256" key="2">
    <source>
        <dbReference type="ARBA" id="ARBA00023043"/>
    </source>
</evidence>